<keyword evidence="2" id="KW-1185">Reference proteome</keyword>
<dbReference type="EMBL" id="JBBCAQ010000027">
    <property type="protein sequence ID" value="KAK7586253.1"/>
    <property type="molecule type" value="Genomic_DNA"/>
</dbReference>
<name>A0AAN9TVK1_9HEMI</name>
<evidence type="ECO:0000313" key="2">
    <source>
        <dbReference type="Proteomes" id="UP001367676"/>
    </source>
</evidence>
<sequence>MSISIRFGLMRCLSKTLLIWIPRTAPSIKSAKVAPYSSAVPKYYFDIVDLFTDLLRFNNERSQSDADVFEPTTTELITIRANDELFQNIDFADKIAAKAALDEILQKNILNRNWNNVALLTEVFMDESIPMERSKVKSLVTWFCHSGYLKGLLQLRVIMCSSQPELYLKEGELLMPLATCYWTAGNSKECFICINEFFKRYPDLNDSGKTNLKKIICEAVVKRSEAELKSTINFVENYTKQSNDFYFLAILWNYLFLSQWYTDHSLADELLCRHKELRSIISLMSSSLARHFLKTDQINDIYRLMQVFLKYEIMDSYAISSQLLFDYYFKKGNQYACSEIVRASVTLKASLREEQYNCFISWCATGDPYKHLSRSEIERVYSNF</sequence>
<comment type="caution">
    <text evidence="1">The sequence shown here is derived from an EMBL/GenBank/DDBJ whole genome shotgun (WGS) entry which is preliminary data.</text>
</comment>
<dbReference type="AlphaFoldDB" id="A0AAN9TVK1"/>
<organism evidence="1 2">
    <name type="scientific">Parthenolecanium corni</name>
    <dbReference type="NCBI Taxonomy" id="536013"/>
    <lineage>
        <taxon>Eukaryota</taxon>
        <taxon>Metazoa</taxon>
        <taxon>Ecdysozoa</taxon>
        <taxon>Arthropoda</taxon>
        <taxon>Hexapoda</taxon>
        <taxon>Insecta</taxon>
        <taxon>Pterygota</taxon>
        <taxon>Neoptera</taxon>
        <taxon>Paraneoptera</taxon>
        <taxon>Hemiptera</taxon>
        <taxon>Sternorrhyncha</taxon>
        <taxon>Coccoidea</taxon>
        <taxon>Coccidae</taxon>
        <taxon>Parthenolecanium</taxon>
    </lineage>
</organism>
<proteinExistence type="predicted"/>
<protein>
    <submittedName>
        <fullName evidence="1">Uncharacterized protein</fullName>
    </submittedName>
</protein>
<accession>A0AAN9TVK1</accession>
<evidence type="ECO:0000313" key="1">
    <source>
        <dbReference type="EMBL" id="KAK7586253.1"/>
    </source>
</evidence>
<dbReference type="Proteomes" id="UP001367676">
    <property type="component" value="Unassembled WGS sequence"/>
</dbReference>
<gene>
    <name evidence="1" type="ORF">V9T40_004129</name>
</gene>
<reference evidence="1 2" key="1">
    <citation type="submission" date="2024-03" db="EMBL/GenBank/DDBJ databases">
        <title>Adaptation during the transition from Ophiocordyceps entomopathogen to insect associate is accompanied by gene loss and intensified selection.</title>
        <authorList>
            <person name="Ward C.M."/>
            <person name="Onetto C.A."/>
            <person name="Borneman A.R."/>
        </authorList>
    </citation>
    <scope>NUCLEOTIDE SEQUENCE [LARGE SCALE GENOMIC DNA]</scope>
    <source>
        <strain evidence="1">AWRI1</strain>
        <tissue evidence="1">Single Adult Female</tissue>
    </source>
</reference>